<dbReference type="EMBL" id="JWZT01002214">
    <property type="protein sequence ID" value="KII70021.1"/>
    <property type="molecule type" value="Genomic_DNA"/>
</dbReference>
<gene>
    <name evidence="1" type="ORF">RF11_01326</name>
</gene>
<dbReference type="Proteomes" id="UP000031668">
    <property type="component" value="Unassembled WGS sequence"/>
</dbReference>
<reference evidence="1 2" key="1">
    <citation type="journal article" date="2014" name="Genome Biol. Evol.">
        <title>The genome of the myxosporean Thelohanellus kitauei shows adaptations to nutrient acquisition within its fish host.</title>
        <authorList>
            <person name="Yang Y."/>
            <person name="Xiong J."/>
            <person name="Zhou Z."/>
            <person name="Huo F."/>
            <person name="Miao W."/>
            <person name="Ran C."/>
            <person name="Liu Y."/>
            <person name="Zhang J."/>
            <person name="Feng J."/>
            <person name="Wang M."/>
            <person name="Wang M."/>
            <person name="Wang L."/>
            <person name="Yao B."/>
        </authorList>
    </citation>
    <scope>NUCLEOTIDE SEQUENCE [LARGE SCALE GENOMIC DNA]</scope>
    <source>
        <strain evidence="1">Wuqing</strain>
    </source>
</reference>
<accession>A0A0C2MRW6</accession>
<keyword evidence="2" id="KW-1185">Reference proteome</keyword>
<protein>
    <submittedName>
        <fullName evidence="1">Uncharacterized protein</fullName>
    </submittedName>
</protein>
<dbReference type="OrthoDB" id="8061355at2759"/>
<sequence length="123" mass="13729">MLLSRYIVRIQVFLEKNFLCVRKYRGRLSVLISVYDETILCVKSLFPFSGVFLRTEFFICENTSFTSQRTNADLVPCESCTTLTACRKVPSQSTTLPYVDTVAVAVDGKSVQKCTGAGFNTSS</sequence>
<dbReference type="AlphaFoldDB" id="A0A0C2MRW6"/>
<evidence type="ECO:0000313" key="1">
    <source>
        <dbReference type="EMBL" id="KII70021.1"/>
    </source>
</evidence>
<comment type="caution">
    <text evidence="1">The sequence shown here is derived from an EMBL/GenBank/DDBJ whole genome shotgun (WGS) entry which is preliminary data.</text>
</comment>
<evidence type="ECO:0000313" key="2">
    <source>
        <dbReference type="Proteomes" id="UP000031668"/>
    </source>
</evidence>
<proteinExistence type="predicted"/>
<organism evidence="1 2">
    <name type="scientific">Thelohanellus kitauei</name>
    <name type="common">Myxosporean</name>
    <dbReference type="NCBI Taxonomy" id="669202"/>
    <lineage>
        <taxon>Eukaryota</taxon>
        <taxon>Metazoa</taxon>
        <taxon>Cnidaria</taxon>
        <taxon>Myxozoa</taxon>
        <taxon>Myxosporea</taxon>
        <taxon>Bivalvulida</taxon>
        <taxon>Platysporina</taxon>
        <taxon>Myxobolidae</taxon>
        <taxon>Thelohanellus</taxon>
    </lineage>
</organism>
<name>A0A0C2MRW6_THEKT</name>